<evidence type="ECO:0000256" key="13">
    <source>
        <dbReference type="ARBA" id="ARBA00024058"/>
    </source>
</evidence>
<keyword evidence="41" id="KW-1185">Reference proteome</keyword>
<feature type="domain" description="SCP2" evidence="38">
    <location>
        <begin position="488"/>
        <end position="570"/>
    </location>
</feature>
<proteinExistence type="predicted"/>
<evidence type="ECO:0000259" key="38">
    <source>
        <dbReference type="Pfam" id="PF02036"/>
    </source>
</evidence>
<dbReference type="OrthoDB" id="542135at2759"/>
<dbReference type="Proteomes" id="UP000887116">
    <property type="component" value="Unassembled WGS sequence"/>
</dbReference>
<dbReference type="EC" id="2.3.1.176" evidence="3"/>
<organism evidence="40 41">
    <name type="scientific">Trichonephila clavata</name>
    <name type="common">Joro spider</name>
    <name type="synonym">Nephila clavata</name>
    <dbReference type="NCBI Taxonomy" id="2740835"/>
    <lineage>
        <taxon>Eukaryota</taxon>
        <taxon>Metazoa</taxon>
        <taxon>Ecdysozoa</taxon>
        <taxon>Arthropoda</taxon>
        <taxon>Chelicerata</taxon>
        <taxon>Arachnida</taxon>
        <taxon>Araneae</taxon>
        <taxon>Araneomorphae</taxon>
        <taxon>Entelegynae</taxon>
        <taxon>Araneoidea</taxon>
        <taxon>Nephilidae</taxon>
        <taxon>Trichonephila</taxon>
    </lineage>
</organism>
<keyword evidence="9" id="KW-0443">Lipid metabolism</keyword>
<dbReference type="PANTHER" id="PTHR42870:SF1">
    <property type="entry name" value="NON-SPECIFIC LIPID-TRANSFER PROTEIN-LIKE 2"/>
    <property type="match status" value="1"/>
</dbReference>
<evidence type="ECO:0000256" key="2">
    <source>
        <dbReference type="ARBA" id="ARBA00004496"/>
    </source>
</evidence>
<evidence type="ECO:0000256" key="10">
    <source>
        <dbReference type="ARBA" id="ARBA00023121"/>
    </source>
</evidence>
<dbReference type="Gene3D" id="3.40.47.10">
    <property type="match status" value="1"/>
</dbReference>
<evidence type="ECO:0000256" key="9">
    <source>
        <dbReference type="ARBA" id="ARBA00023098"/>
    </source>
</evidence>
<dbReference type="PROSITE" id="PS00098">
    <property type="entry name" value="THIOLASE_1"/>
    <property type="match status" value="1"/>
</dbReference>
<evidence type="ECO:0000256" key="6">
    <source>
        <dbReference type="ARBA" id="ARBA00022490"/>
    </source>
</evidence>
<dbReference type="NCBIfam" id="NF006102">
    <property type="entry name" value="PRK08256.1"/>
    <property type="match status" value="1"/>
</dbReference>
<dbReference type="GO" id="GO:0005777">
    <property type="term" value="C:peroxisome"/>
    <property type="evidence" value="ECO:0007669"/>
    <property type="project" value="UniProtKB-SubCell"/>
</dbReference>
<evidence type="ECO:0000256" key="26">
    <source>
        <dbReference type="ARBA" id="ARBA00045738"/>
    </source>
</evidence>
<comment type="caution">
    <text evidence="40">The sequence shown here is derived from an EMBL/GenBank/DDBJ whole genome shotgun (WGS) entry which is preliminary data.</text>
</comment>
<dbReference type="EMBL" id="BMAO01018533">
    <property type="protein sequence ID" value="GFR24118.1"/>
    <property type="molecule type" value="Genomic_DNA"/>
</dbReference>
<protein>
    <recommendedName>
        <fullName evidence="4">Sterol carrier protein 2</fullName>
        <ecNumber evidence="13">2.3.1.155</ecNumber>
        <ecNumber evidence="14">2.3.1.16</ecNumber>
        <ecNumber evidence="3">2.3.1.176</ecNumber>
    </recommendedName>
    <alternativeName>
        <fullName evidence="23">Acetyl-CoA C-myristoyltransferase</fullName>
    </alternativeName>
    <alternativeName>
        <fullName evidence="20">Non-specific lipid-transfer protein</fullName>
    </alternativeName>
    <alternativeName>
        <fullName evidence="24">Propanoyl-CoA C-acyltransferase</fullName>
    </alternativeName>
    <alternativeName>
        <fullName evidence="19">SCP-2/3-oxoacyl-CoA thiolase</fullName>
    </alternativeName>
    <alternativeName>
        <fullName evidence="21">SCP-2/thiolase</fullName>
    </alternativeName>
    <alternativeName>
        <fullName evidence="22">SCP-chi</fullName>
    </alternativeName>
    <alternativeName>
        <fullName evidence="25">Sterol carrier protein X</fullName>
    </alternativeName>
</protein>
<dbReference type="GO" id="GO:0008289">
    <property type="term" value="F:lipid binding"/>
    <property type="evidence" value="ECO:0007669"/>
    <property type="project" value="UniProtKB-KW"/>
</dbReference>
<keyword evidence="10" id="KW-0446">Lipid-binding</keyword>
<keyword evidence="7" id="KW-0808">Transferase</keyword>
<evidence type="ECO:0000259" key="37">
    <source>
        <dbReference type="Pfam" id="PF00108"/>
    </source>
</evidence>
<dbReference type="EC" id="2.3.1.155" evidence="13"/>
<dbReference type="PROSITE" id="PS00737">
    <property type="entry name" value="THIOLASE_2"/>
    <property type="match status" value="1"/>
</dbReference>
<dbReference type="GO" id="GO:0006869">
    <property type="term" value="P:lipid transport"/>
    <property type="evidence" value="ECO:0007669"/>
    <property type="project" value="UniProtKB-KW"/>
</dbReference>
<evidence type="ECO:0000256" key="19">
    <source>
        <dbReference type="ARBA" id="ARBA00030531"/>
    </source>
</evidence>
<dbReference type="GO" id="GO:0050633">
    <property type="term" value="F:acetyl-CoA C-myristoyltransferase activity"/>
    <property type="evidence" value="ECO:0007669"/>
    <property type="project" value="UniProtKB-EC"/>
</dbReference>
<dbReference type="Pfam" id="PF22691">
    <property type="entry name" value="Thiolase_C_1"/>
    <property type="match status" value="1"/>
</dbReference>
<evidence type="ECO:0000256" key="1">
    <source>
        <dbReference type="ARBA" id="ARBA00004275"/>
    </source>
</evidence>
<comment type="catalytic activity">
    <reaction evidence="35">
        <text>3-oxohexadecanedioyl-CoA + CoA = tetradecanedioyl-CoA + acetyl-CoA</text>
        <dbReference type="Rhea" id="RHEA:40343"/>
        <dbReference type="ChEBI" id="CHEBI:57287"/>
        <dbReference type="ChEBI" id="CHEBI:57288"/>
        <dbReference type="ChEBI" id="CHEBI:77081"/>
        <dbReference type="ChEBI" id="CHEBI:77084"/>
    </reaction>
    <physiologicalReaction direction="left-to-right" evidence="35">
        <dbReference type="Rhea" id="RHEA:40344"/>
    </physiologicalReaction>
</comment>
<dbReference type="EC" id="2.3.1.16" evidence="14"/>
<dbReference type="InterPro" id="IPR020616">
    <property type="entry name" value="Thiolase_N"/>
</dbReference>
<evidence type="ECO:0000256" key="16">
    <source>
        <dbReference type="ARBA" id="ARBA00024509"/>
    </source>
</evidence>
<dbReference type="InterPro" id="IPR036527">
    <property type="entry name" value="SCP2_sterol-bd_dom_sf"/>
</dbReference>
<dbReference type="CDD" id="cd00829">
    <property type="entry name" value="SCP-x_thiolase"/>
    <property type="match status" value="1"/>
</dbReference>
<evidence type="ECO:0000256" key="30">
    <source>
        <dbReference type="ARBA" id="ARBA00048004"/>
    </source>
</evidence>
<evidence type="ECO:0000256" key="12">
    <source>
        <dbReference type="ARBA" id="ARBA00023315"/>
    </source>
</evidence>
<evidence type="ECO:0000256" key="36">
    <source>
        <dbReference type="ARBA" id="ARBA00049542"/>
    </source>
</evidence>
<name>A0A8X6HID9_TRICU</name>
<dbReference type="InterPro" id="IPR003033">
    <property type="entry name" value="SCP2_sterol-bd_dom"/>
</dbReference>
<dbReference type="GO" id="GO:0003988">
    <property type="term" value="F:acetyl-CoA C-acyltransferase activity"/>
    <property type="evidence" value="ECO:0007669"/>
    <property type="project" value="UniProtKB-EC"/>
</dbReference>
<dbReference type="SUPFAM" id="SSF53901">
    <property type="entry name" value="Thiolase-like"/>
    <property type="match status" value="2"/>
</dbReference>
<evidence type="ECO:0000256" key="17">
    <source>
        <dbReference type="ARBA" id="ARBA00024514"/>
    </source>
</evidence>
<comment type="catalytic activity">
    <reaction evidence="31">
        <text>butanoyl-CoA + acetyl-CoA = 3-oxohexanoyl-CoA + CoA</text>
        <dbReference type="Rhea" id="RHEA:31111"/>
        <dbReference type="ChEBI" id="CHEBI:57287"/>
        <dbReference type="ChEBI" id="CHEBI:57288"/>
        <dbReference type="ChEBI" id="CHEBI:57371"/>
        <dbReference type="ChEBI" id="CHEBI:62418"/>
    </reaction>
    <physiologicalReaction direction="right-to-left" evidence="31">
        <dbReference type="Rhea" id="RHEA:31113"/>
    </physiologicalReaction>
</comment>
<dbReference type="Pfam" id="PF02036">
    <property type="entry name" value="SCP2"/>
    <property type="match status" value="1"/>
</dbReference>
<evidence type="ECO:0000259" key="39">
    <source>
        <dbReference type="Pfam" id="PF22691"/>
    </source>
</evidence>
<accession>A0A8X6HID9</accession>
<evidence type="ECO:0000256" key="23">
    <source>
        <dbReference type="ARBA" id="ARBA00032093"/>
    </source>
</evidence>
<dbReference type="SUPFAM" id="SSF55718">
    <property type="entry name" value="SCP-like"/>
    <property type="match status" value="1"/>
</dbReference>
<comment type="catalytic activity">
    <reaction evidence="15">
        <text>propanoyl-CoA + tetradecanoyl-CoA = 3-oxo-2-methylhexadecanoyl-CoA + CoA</text>
        <dbReference type="Rhea" id="RHEA:46344"/>
        <dbReference type="ChEBI" id="CHEBI:57287"/>
        <dbReference type="ChEBI" id="CHEBI:57385"/>
        <dbReference type="ChEBI" id="CHEBI:57392"/>
        <dbReference type="ChEBI" id="CHEBI:86042"/>
    </reaction>
    <physiologicalReaction direction="right-to-left" evidence="15">
        <dbReference type="Rhea" id="RHEA:46346"/>
    </physiologicalReaction>
</comment>
<comment type="catalytic activity">
    <reaction evidence="34">
        <text>dodecanoyl-CoA + acetyl-CoA = 3-oxotetradecanoyl-CoA + CoA</text>
        <dbReference type="Rhea" id="RHEA:31091"/>
        <dbReference type="ChEBI" id="CHEBI:57287"/>
        <dbReference type="ChEBI" id="CHEBI:57288"/>
        <dbReference type="ChEBI" id="CHEBI:57375"/>
        <dbReference type="ChEBI" id="CHEBI:62543"/>
    </reaction>
    <physiologicalReaction direction="right-to-left" evidence="34">
        <dbReference type="Rhea" id="RHEA:31093"/>
    </physiologicalReaction>
</comment>
<evidence type="ECO:0000256" key="34">
    <source>
        <dbReference type="ARBA" id="ARBA00049270"/>
    </source>
</evidence>
<comment type="catalytic activity">
    <reaction evidence="36">
        <text>octanoyl-CoA + acetyl-CoA = 3-oxodecanoyl-CoA + CoA</text>
        <dbReference type="Rhea" id="RHEA:31087"/>
        <dbReference type="ChEBI" id="CHEBI:57287"/>
        <dbReference type="ChEBI" id="CHEBI:57288"/>
        <dbReference type="ChEBI" id="CHEBI:57386"/>
        <dbReference type="ChEBI" id="CHEBI:62548"/>
    </reaction>
    <physiologicalReaction direction="right-to-left" evidence="36">
        <dbReference type="Rhea" id="RHEA:31089"/>
    </physiologicalReaction>
</comment>
<keyword evidence="11" id="KW-0576">Peroxisome</keyword>
<evidence type="ECO:0000256" key="32">
    <source>
        <dbReference type="ARBA" id="ARBA00049178"/>
    </source>
</evidence>
<evidence type="ECO:0000256" key="5">
    <source>
        <dbReference type="ARBA" id="ARBA00022448"/>
    </source>
</evidence>
<dbReference type="FunFam" id="3.40.47.10:FF:000016">
    <property type="entry name" value="Non-specific lipid-transfer protein"/>
    <property type="match status" value="1"/>
</dbReference>
<comment type="catalytic activity">
    <reaction evidence="33">
        <text>hexadecanoyl-CoA + acetyl-CoA = 3-oxooctadecanoyl-CoA + CoA</text>
        <dbReference type="Rhea" id="RHEA:35279"/>
        <dbReference type="ChEBI" id="CHEBI:57287"/>
        <dbReference type="ChEBI" id="CHEBI:57288"/>
        <dbReference type="ChEBI" id="CHEBI:57379"/>
        <dbReference type="ChEBI" id="CHEBI:71407"/>
    </reaction>
    <physiologicalReaction direction="right-to-left" evidence="33">
        <dbReference type="Rhea" id="RHEA:35281"/>
    </physiologicalReaction>
</comment>
<evidence type="ECO:0000256" key="7">
    <source>
        <dbReference type="ARBA" id="ARBA00022679"/>
    </source>
</evidence>
<dbReference type="InterPro" id="IPR055140">
    <property type="entry name" value="Thiolase_C_2"/>
</dbReference>
<comment type="catalytic activity">
    <reaction evidence="29">
        <text>hexanoyl-CoA + acetyl-CoA = 3-oxooctanoyl-CoA + CoA</text>
        <dbReference type="Rhea" id="RHEA:31203"/>
        <dbReference type="ChEBI" id="CHEBI:57287"/>
        <dbReference type="ChEBI" id="CHEBI:57288"/>
        <dbReference type="ChEBI" id="CHEBI:62619"/>
        <dbReference type="ChEBI" id="CHEBI:62620"/>
    </reaction>
    <physiologicalReaction direction="right-to-left" evidence="29">
        <dbReference type="Rhea" id="RHEA:31205"/>
    </physiologicalReaction>
</comment>
<evidence type="ECO:0000256" key="20">
    <source>
        <dbReference type="ARBA" id="ARBA00030851"/>
    </source>
</evidence>
<comment type="subcellular location">
    <subcellularLocation>
        <location evidence="2">Cytoplasm</location>
    </subcellularLocation>
    <subcellularLocation>
        <location evidence="1">Peroxisome</location>
    </subcellularLocation>
</comment>
<comment type="function">
    <text evidence="27">Plays a crucial role in the peroxisomal oxidation of branched-chain fatty acids. Catalyzes the last step of the peroxisomal beta-oxidation of branched chain fatty acids and the side chain of the bile acid intermediates di- and trihydroxycoprostanic acids (DHCA and THCA). Also active with medium and long straight chain 3-oxoacyl-CoAs. Stimulates the microsomal conversion of 7-dehydrocholesterol to cholesterol and transfers phosphatidylcholine and 7-dehydrocholesterol between membrances, in vitro. Isoforms SCP2 and SCPx cooperate in peroxisomal oxidation of certain naturally occurring tetramethyl-branched fatty acyl-CoAs.</text>
</comment>
<evidence type="ECO:0000256" key="29">
    <source>
        <dbReference type="ARBA" id="ARBA00048001"/>
    </source>
</evidence>
<evidence type="ECO:0000256" key="18">
    <source>
        <dbReference type="ARBA" id="ARBA00029287"/>
    </source>
</evidence>
<reference evidence="40" key="1">
    <citation type="submission" date="2020-07" db="EMBL/GenBank/DDBJ databases">
        <title>Multicomponent nature underlies the extraordinary mechanical properties of spider dragline silk.</title>
        <authorList>
            <person name="Kono N."/>
            <person name="Nakamura H."/>
            <person name="Mori M."/>
            <person name="Yoshida Y."/>
            <person name="Ohtoshi R."/>
            <person name="Malay A.D."/>
            <person name="Moran D.A.P."/>
            <person name="Tomita M."/>
            <person name="Numata K."/>
            <person name="Arakawa K."/>
        </authorList>
    </citation>
    <scope>NUCLEOTIDE SEQUENCE</scope>
</reference>
<comment type="catalytic activity">
    <reaction evidence="16">
        <text>choloyl-CoA + propanoyl-CoA = 3alpha,7alpha,12alpha-trihydroxy-24-oxo-5beta-cholestan-26-oyl-CoA + CoA</text>
        <dbReference type="Rhea" id="RHEA:16865"/>
        <dbReference type="ChEBI" id="CHEBI:57287"/>
        <dbReference type="ChEBI" id="CHEBI:57373"/>
        <dbReference type="ChEBI" id="CHEBI:57392"/>
        <dbReference type="ChEBI" id="CHEBI:58507"/>
        <dbReference type="EC" id="2.3.1.176"/>
    </reaction>
    <physiologicalReaction direction="right-to-left" evidence="16">
        <dbReference type="Rhea" id="RHEA:16867"/>
    </physiologicalReaction>
</comment>
<comment type="catalytic activity">
    <reaction evidence="32">
        <text>an acyl-CoA + acetyl-CoA = a 3-oxoacyl-CoA + CoA</text>
        <dbReference type="Rhea" id="RHEA:21564"/>
        <dbReference type="ChEBI" id="CHEBI:57287"/>
        <dbReference type="ChEBI" id="CHEBI:57288"/>
        <dbReference type="ChEBI" id="CHEBI:58342"/>
        <dbReference type="ChEBI" id="CHEBI:90726"/>
        <dbReference type="EC" id="2.3.1.16"/>
    </reaction>
    <physiologicalReaction direction="right-to-left" evidence="32">
        <dbReference type="Rhea" id="RHEA:21566"/>
    </physiologicalReaction>
</comment>
<keyword evidence="5" id="KW-0813">Transport</keyword>
<comment type="catalytic activity">
    <reaction evidence="30">
        <text>decanoyl-CoA + acetyl-CoA = 3-oxododecanoyl-CoA + CoA</text>
        <dbReference type="Rhea" id="RHEA:31183"/>
        <dbReference type="ChEBI" id="CHEBI:57287"/>
        <dbReference type="ChEBI" id="CHEBI:57288"/>
        <dbReference type="ChEBI" id="CHEBI:61430"/>
        <dbReference type="ChEBI" id="CHEBI:62615"/>
    </reaction>
    <physiologicalReaction direction="right-to-left" evidence="30">
        <dbReference type="Rhea" id="RHEA:31185"/>
    </physiologicalReaction>
</comment>
<dbReference type="InterPro" id="IPR016039">
    <property type="entry name" value="Thiolase-like"/>
</dbReference>
<comment type="catalytic activity">
    <reaction evidence="17">
        <text>3-oxo-(9Z-octadecenoyl)-CoA + CoA = (7Z)-hexadecenoyl-CoA + acetyl-CoA</text>
        <dbReference type="Rhea" id="RHEA:47400"/>
        <dbReference type="ChEBI" id="CHEBI:57287"/>
        <dbReference type="ChEBI" id="CHEBI:57288"/>
        <dbReference type="ChEBI" id="CHEBI:87695"/>
        <dbReference type="ChEBI" id="CHEBI:87698"/>
    </reaction>
    <physiologicalReaction direction="left-to-right" evidence="17">
        <dbReference type="Rhea" id="RHEA:47401"/>
    </physiologicalReaction>
</comment>
<evidence type="ECO:0000256" key="24">
    <source>
        <dbReference type="ARBA" id="ARBA00032316"/>
    </source>
</evidence>
<keyword evidence="12" id="KW-0012">Acyltransferase</keyword>
<dbReference type="Gene3D" id="3.30.1050.10">
    <property type="entry name" value="SCP2 sterol-binding domain"/>
    <property type="match status" value="1"/>
</dbReference>
<evidence type="ECO:0000256" key="33">
    <source>
        <dbReference type="ARBA" id="ARBA00049268"/>
    </source>
</evidence>
<evidence type="ECO:0000256" key="4">
    <source>
        <dbReference type="ARBA" id="ARBA00014545"/>
    </source>
</evidence>
<evidence type="ECO:0000256" key="3">
    <source>
        <dbReference type="ARBA" id="ARBA00012352"/>
    </source>
</evidence>
<evidence type="ECO:0000256" key="25">
    <source>
        <dbReference type="ARBA" id="ARBA00033178"/>
    </source>
</evidence>
<evidence type="ECO:0000256" key="35">
    <source>
        <dbReference type="ARBA" id="ARBA00049306"/>
    </source>
</evidence>
<evidence type="ECO:0000313" key="41">
    <source>
        <dbReference type="Proteomes" id="UP000887116"/>
    </source>
</evidence>
<evidence type="ECO:0000256" key="21">
    <source>
        <dbReference type="ARBA" id="ARBA00031275"/>
    </source>
</evidence>
<dbReference type="GO" id="GO:0006629">
    <property type="term" value="P:lipid metabolic process"/>
    <property type="evidence" value="ECO:0007669"/>
    <property type="project" value="UniProtKB-KW"/>
</dbReference>
<evidence type="ECO:0000313" key="40">
    <source>
        <dbReference type="EMBL" id="GFR24118.1"/>
    </source>
</evidence>
<keyword evidence="8" id="KW-0445">Lipid transport</keyword>
<dbReference type="AlphaFoldDB" id="A0A8X6HID9"/>
<comment type="function">
    <text evidence="26">Mediates the transfer of all common phospholipids, cholesterol and gangliosides from the endoplasmic reticulum to the plasma membrane. May play a role in regulating steroidogenesis. Stimulates the microsomal conversion of 7-dehydrocholesterol to cholesterol. Also binds fatty acids and fatty acyl Coenzyme A (CoA) such as phytanoyl-CoA. Involved in the regulation phospholipid synthesis in endoplasmic reticulum enhancing the incorporation of exogenous fatty acid into glycerides. Seems to stimulate the rate-limiting step in phosphatidic acid formation mediated by GPAT3. Isoforms SCP2 and SCPx cooperate in peroxisomal oxidation of certain naturally occurring tetramethyl-branched fatty acyl-CoAs.</text>
</comment>
<evidence type="ECO:0000256" key="11">
    <source>
        <dbReference type="ARBA" id="ARBA00023140"/>
    </source>
</evidence>
<evidence type="ECO:0000256" key="28">
    <source>
        <dbReference type="ARBA" id="ARBA00047485"/>
    </source>
</evidence>
<evidence type="ECO:0000256" key="27">
    <source>
        <dbReference type="ARBA" id="ARBA00045994"/>
    </source>
</evidence>
<gene>
    <name evidence="40" type="primary">SCP2</name>
    <name evidence="40" type="ORF">TNCT_344541</name>
</gene>
<evidence type="ECO:0000256" key="15">
    <source>
        <dbReference type="ARBA" id="ARBA00024471"/>
    </source>
</evidence>
<dbReference type="PANTHER" id="PTHR42870">
    <property type="entry name" value="ACETYL-COA C-ACETYLTRANSFERASE"/>
    <property type="match status" value="1"/>
</dbReference>
<dbReference type="Pfam" id="PF00108">
    <property type="entry name" value="Thiolase_N"/>
    <property type="match status" value="1"/>
</dbReference>
<comment type="catalytic activity">
    <reaction evidence="18">
        <text>7-dehydrocholesterol(in) = 7-dehydrocholesterol(out)</text>
        <dbReference type="Rhea" id="RHEA:62960"/>
        <dbReference type="ChEBI" id="CHEBI:17759"/>
    </reaction>
</comment>
<dbReference type="InterPro" id="IPR020615">
    <property type="entry name" value="Thiolase_acyl_enz_int_AS"/>
</dbReference>
<feature type="domain" description="Thiolase N-terminal" evidence="37">
    <location>
        <begin position="53"/>
        <end position="276"/>
    </location>
</feature>
<evidence type="ECO:0000256" key="14">
    <source>
        <dbReference type="ARBA" id="ARBA00024073"/>
    </source>
</evidence>
<evidence type="ECO:0000256" key="8">
    <source>
        <dbReference type="ARBA" id="ARBA00023055"/>
    </source>
</evidence>
<evidence type="ECO:0000256" key="22">
    <source>
        <dbReference type="ARBA" id="ARBA00031346"/>
    </source>
</evidence>
<comment type="catalytic activity">
    <reaction evidence="28">
        <text>tetradecanoyl-CoA + acetyl-CoA = 3-oxohexadecanoyl-CoA + CoA</text>
        <dbReference type="Rhea" id="RHEA:18161"/>
        <dbReference type="ChEBI" id="CHEBI:57287"/>
        <dbReference type="ChEBI" id="CHEBI:57288"/>
        <dbReference type="ChEBI" id="CHEBI:57349"/>
        <dbReference type="ChEBI" id="CHEBI:57385"/>
        <dbReference type="EC" id="2.3.1.155"/>
    </reaction>
    <physiologicalReaction direction="right-to-left" evidence="28">
        <dbReference type="Rhea" id="RHEA:18163"/>
    </physiologicalReaction>
</comment>
<keyword evidence="6" id="KW-0963">Cytoplasm</keyword>
<sequence>MNYFSRFLALPQRSVYLFGRDKSVWSLVGGNWLSKFIYFRETDKMADNLRKKVYVVGVGMTKFLKPGSTGEDYPELAKEAVTKALEDAKISYDLIQQACVGYVYGDSTCGQRALYEVGMSGIPIINVNNNCSTGSTALYIGKELVEGGLCDCVLALGFEKMAKGSLTSKFDDRTNPMDKHVLVLSNRHGFAAAPVAAQFFGSAGREHMEKYGTKPEHFAKIAYKNHKHSTKNPYSQFRDEYSLEQIKNSPVVYEPLTKLQCCPTSDGAAAAILASENFVRAHKLENQAVEILGMEMTTDVPSAFSENSSIKMIGFDMTKNAANKLFQKTGLKPTDVDVVELHDCFSTNELITYEALGLCDVGKGGELVDSGNNTYGGKYVINPSGGLISKGHPLGATGIAQCSELCWQLRNEAGPRQVPNAKLALQHNIGLGGAVVVSLYRLGFAGNQATSGSELKLPEEMKRLKSSKFFTKATSMLSYAEGIIDKRIKGSVKLRVADDNSDFVGMGCLKFENGKIDISFDPNAKADCIITLNDGVLLDILDKKSTFEKAFFSGKLQVKGNVGFLARFMSVKNALLAKL</sequence>
<evidence type="ECO:0000256" key="31">
    <source>
        <dbReference type="ARBA" id="ARBA00048553"/>
    </source>
</evidence>
<dbReference type="InterPro" id="IPR020613">
    <property type="entry name" value="Thiolase_CS"/>
</dbReference>
<feature type="domain" description="Thiolase C-terminal" evidence="39">
    <location>
        <begin position="313"/>
        <end position="431"/>
    </location>
</feature>